<evidence type="ECO:0000256" key="1">
    <source>
        <dbReference type="SAM" id="Phobius"/>
    </source>
</evidence>
<dbReference type="Proteomes" id="UP000583454">
    <property type="component" value="Unassembled WGS sequence"/>
</dbReference>
<evidence type="ECO:0000313" key="3">
    <source>
        <dbReference type="Proteomes" id="UP000583454"/>
    </source>
</evidence>
<accession>A0A840ZQV3</accession>
<proteinExistence type="predicted"/>
<name>A0A840ZQV3_9HYPH</name>
<keyword evidence="3" id="KW-1185">Reference proteome</keyword>
<feature type="transmembrane region" description="Helical" evidence="1">
    <location>
        <begin position="21"/>
        <end position="38"/>
    </location>
</feature>
<keyword evidence="1" id="KW-0812">Transmembrane</keyword>
<gene>
    <name evidence="2" type="ORF">HNR00_004724</name>
</gene>
<dbReference type="EMBL" id="JACHOP010000031">
    <property type="protein sequence ID" value="MBB5759986.1"/>
    <property type="molecule type" value="Genomic_DNA"/>
</dbReference>
<keyword evidence="1" id="KW-1133">Transmembrane helix</keyword>
<comment type="caution">
    <text evidence="2">The sequence shown here is derived from an EMBL/GenBank/DDBJ whole genome shotgun (WGS) entry which is preliminary data.</text>
</comment>
<evidence type="ECO:0000313" key="2">
    <source>
        <dbReference type="EMBL" id="MBB5759986.1"/>
    </source>
</evidence>
<keyword evidence="1" id="KW-0472">Membrane</keyword>
<sequence length="62" mass="6984">MMDRRIIGATARGSLRHAHRILRLLSLLLVSTVGLGLVQTTGETSMEDDPEPKERVVFRHFV</sequence>
<reference evidence="2 3" key="1">
    <citation type="submission" date="2020-08" db="EMBL/GenBank/DDBJ databases">
        <title>Genomic Encyclopedia of Type Strains, Phase IV (KMG-IV): sequencing the most valuable type-strain genomes for metagenomic binning, comparative biology and taxonomic classification.</title>
        <authorList>
            <person name="Goeker M."/>
        </authorList>
    </citation>
    <scope>NUCLEOTIDE SEQUENCE [LARGE SCALE GENOMIC DNA]</scope>
    <source>
        <strain evidence="2 3">DSM 2163</strain>
    </source>
</reference>
<organism evidence="2 3">
    <name type="scientific">Methylorubrum rhodinum</name>
    <dbReference type="NCBI Taxonomy" id="29428"/>
    <lineage>
        <taxon>Bacteria</taxon>
        <taxon>Pseudomonadati</taxon>
        <taxon>Pseudomonadota</taxon>
        <taxon>Alphaproteobacteria</taxon>
        <taxon>Hyphomicrobiales</taxon>
        <taxon>Methylobacteriaceae</taxon>
        <taxon>Methylorubrum</taxon>
    </lineage>
</organism>
<dbReference type="AlphaFoldDB" id="A0A840ZQV3"/>
<protein>
    <submittedName>
        <fullName evidence="2">Uncharacterized protein</fullName>
    </submittedName>
</protein>
<dbReference type="RefSeq" id="WP_183573542.1">
    <property type="nucleotide sequence ID" value="NZ_JACHOP010000031.1"/>
</dbReference>